<dbReference type="EMBL" id="CAJNOW010016077">
    <property type="protein sequence ID" value="CAF1647406.1"/>
    <property type="molecule type" value="Genomic_DNA"/>
</dbReference>
<dbReference type="Proteomes" id="UP000663824">
    <property type="component" value="Unassembled WGS sequence"/>
</dbReference>
<sequence>MSPSCFVLSFCFVVLFDVQSIISQQLETELERQIFESRAASEPKCVASNPLLKCPVPMCLALQNEVNKYKGDPGCKGTDSLEVLKQKLARTVLQRIARLNIMNKCFGGGDSEHKAHLDQVRATETNCAKFMGKL</sequence>
<evidence type="ECO:0000313" key="5">
    <source>
        <dbReference type="EMBL" id="CAF1927456.1"/>
    </source>
</evidence>
<dbReference type="EMBL" id="CAJOBH010002187">
    <property type="protein sequence ID" value="CAF3893982.1"/>
    <property type="molecule type" value="Genomic_DNA"/>
</dbReference>
<dbReference type="Pfam" id="PF15523">
    <property type="entry name" value="Ntox16"/>
    <property type="match status" value="1"/>
</dbReference>
<dbReference type="EMBL" id="CAJOBJ010004914">
    <property type="protein sequence ID" value="CAF4015275.1"/>
    <property type="molecule type" value="Genomic_DNA"/>
</dbReference>
<evidence type="ECO:0000313" key="7">
    <source>
        <dbReference type="EMBL" id="CAF3893982.1"/>
    </source>
</evidence>
<evidence type="ECO:0000313" key="9">
    <source>
        <dbReference type="Proteomes" id="UP000663855"/>
    </source>
</evidence>
<name>A0A815Z0Q8_9BILA</name>
<evidence type="ECO:0000256" key="1">
    <source>
        <dbReference type="SAM" id="SignalP"/>
    </source>
</evidence>
<comment type="caution">
    <text evidence="3">The sequence shown here is derived from an EMBL/GenBank/DDBJ whole genome shotgun (WGS) entry which is preliminary data.</text>
</comment>
<dbReference type="EMBL" id="CAJNRE010000452">
    <property type="protein sequence ID" value="CAF1927456.1"/>
    <property type="molecule type" value="Genomic_DNA"/>
</dbReference>
<dbReference type="EMBL" id="CAJOBI010001627">
    <property type="protein sequence ID" value="CAF3891428.1"/>
    <property type="molecule type" value="Genomic_DNA"/>
</dbReference>
<dbReference type="Proteomes" id="UP000663855">
    <property type="component" value="Unassembled WGS sequence"/>
</dbReference>
<evidence type="ECO:0000313" key="6">
    <source>
        <dbReference type="EMBL" id="CAF3891428.1"/>
    </source>
</evidence>
<evidence type="ECO:0000313" key="3">
    <source>
        <dbReference type="EMBL" id="CAF1577418.1"/>
    </source>
</evidence>
<dbReference type="EMBL" id="CAJNOV010015619">
    <property type="protein sequence ID" value="CAF1577418.1"/>
    <property type="molecule type" value="Genomic_DNA"/>
</dbReference>
<feature type="chain" id="PRO_5035688239" description="Novel toxin 16 domain-containing protein" evidence="1">
    <location>
        <begin position="24"/>
        <end position="134"/>
    </location>
</feature>
<dbReference type="Proteomes" id="UP000681720">
    <property type="component" value="Unassembled WGS sequence"/>
</dbReference>
<dbReference type="Proteomes" id="UP000676336">
    <property type="component" value="Unassembled WGS sequence"/>
</dbReference>
<reference evidence="3" key="1">
    <citation type="submission" date="2021-02" db="EMBL/GenBank/DDBJ databases">
        <authorList>
            <person name="Nowell W R."/>
        </authorList>
    </citation>
    <scope>NUCLEOTIDE SEQUENCE</scope>
</reference>
<accession>A0A815Z0Q8</accession>
<keyword evidence="1" id="KW-0732">Signal</keyword>
<protein>
    <recommendedName>
        <fullName evidence="2">Novel toxin 16 domain-containing protein</fullName>
    </recommendedName>
</protein>
<dbReference type="InterPro" id="IPR029118">
    <property type="entry name" value="Ntox16"/>
</dbReference>
<feature type="domain" description="Novel toxin 16" evidence="2">
    <location>
        <begin position="62"/>
        <end position="129"/>
    </location>
</feature>
<organism evidence="3 9">
    <name type="scientific">Rotaria magnacalcarata</name>
    <dbReference type="NCBI Taxonomy" id="392030"/>
    <lineage>
        <taxon>Eukaryota</taxon>
        <taxon>Metazoa</taxon>
        <taxon>Spiralia</taxon>
        <taxon>Gnathifera</taxon>
        <taxon>Rotifera</taxon>
        <taxon>Eurotatoria</taxon>
        <taxon>Bdelloidea</taxon>
        <taxon>Philodinida</taxon>
        <taxon>Philodinidae</taxon>
        <taxon>Rotaria</taxon>
    </lineage>
</organism>
<evidence type="ECO:0000313" key="4">
    <source>
        <dbReference type="EMBL" id="CAF1647406.1"/>
    </source>
</evidence>
<proteinExistence type="predicted"/>
<dbReference type="AlphaFoldDB" id="A0A815Z0Q8"/>
<evidence type="ECO:0000259" key="2">
    <source>
        <dbReference type="Pfam" id="PF15523"/>
    </source>
</evidence>
<dbReference type="Proteomes" id="UP000681967">
    <property type="component" value="Unassembled WGS sequence"/>
</dbReference>
<evidence type="ECO:0000313" key="8">
    <source>
        <dbReference type="EMBL" id="CAF4015275.1"/>
    </source>
</evidence>
<feature type="signal peptide" evidence="1">
    <location>
        <begin position="1"/>
        <end position="23"/>
    </location>
</feature>
<gene>
    <name evidence="7" type="ORF">BYL167_LOCUS8112</name>
    <name evidence="3" type="ORF">CJN711_LOCUS32610</name>
    <name evidence="8" type="ORF">GIL414_LOCUS12546</name>
    <name evidence="4" type="ORF">KQP761_LOCUS29273</name>
    <name evidence="5" type="ORF">MBJ925_LOCUS3545</name>
    <name evidence="6" type="ORF">SMN809_LOCUS6143</name>
</gene>
<dbReference type="Proteomes" id="UP000663834">
    <property type="component" value="Unassembled WGS sequence"/>
</dbReference>